<name>B0D6Q5_LACBS</name>
<accession>B0D6Q5</accession>
<evidence type="ECO:0000313" key="2">
    <source>
        <dbReference type="Proteomes" id="UP000001194"/>
    </source>
</evidence>
<reference evidence="1 2" key="1">
    <citation type="journal article" date="2008" name="Nature">
        <title>The genome of Laccaria bicolor provides insights into mycorrhizal symbiosis.</title>
        <authorList>
            <person name="Martin F."/>
            <person name="Aerts A."/>
            <person name="Ahren D."/>
            <person name="Brun A."/>
            <person name="Danchin E.G.J."/>
            <person name="Duchaussoy F."/>
            <person name="Gibon J."/>
            <person name="Kohler A."/>
            <person name="Lindquist E."/>
            <person name="Pereda V."/>
            <person name="Salamov A."/>
            <person name="Shapiro H.J."/>
            <person name="Wuyts J."/>
            <person name="Blaudez D."/>
            <person name="Buee M."/>
            <person name="Brokstein P."/>
            <person name="Canbaeck B."/>
            <person name="Cohen D."/>
            <person name="Courty P.E."/>
            <person name="Coutinho P.M."/>
            <person name="Delaruelle C."/>
            <person name="Detter J.C."/>
            <person name="Deveau A."/>
            <person name="DiFazio S."/>
            <person name="Duplessis S."/>
            <person name="Fraissinet-Tachet L."/>
            <person name="Lucic E."/>
            <person name="Frey-Klett P."/>
            <person name="Fourrey C."/>
            <person name="Feussner I."/>
            <person name="Gay G."/>
            <person name="Grimwood J."/>
            <person name="Hoegger P.J."/>
            <person name="Jain P."/>
            <person name="Kilaru S."/>
            <person name="Labbe J."/>
            <person name="Lin Y.C."/>
            <person name="Legue V."/>
            <person name="Le Tacon F."/>
            <person name="Marmeisse R."/>
            <person name="Melayah D."/>
            <person name="Montanini B."/>
            <person name="Muratet M."/>
            <person name="Nehls U."/>
            <person name="Niculita-Hirzel H."/>
            <person name="Oudot-Le Secq M.P."/>
            <person name="Peter M."/>
            <person name="Quesneville H."/>
            <person name="Rajashekar B."/>
            <person name="Reich M."/>
            <person name="Rouhier N."/>
            <person name="Schmutz J."/>
            <person name="Yin T."/>
            <person name="Chalot M."/>
            <person name="Henrissat B."/>
            <person name="Kuees U."/>
            <person name="Lucas S."/>
            <person name="Van de Peer Y."/>
            <person name="Podila G.K."/>
            <person name="Polle A."/>
            <person name="Pukkila P.J."/>
            <person name="Richardson P.M."/>
            <person name="Rouze P."/>
            <person name="Sanders I.R."/>
            <person name="Stajich J.E."/>
            <person name="Tunlid A."/>
            <person name="Tuskan G."/>
            <person name="Grigoriev I.V."/>
        </authorList>
    </citation>
    <scope>NUCLEOTIDE SEQUENCE [LARGE SCALE GENOMIC DNA]</scope>
    <source>
        <strain evidence="2">S238N-H82 / ATCC MYA-4686</strain>
    </source>
</reference>
<keyword evidence="2" id="KW-1185">Reference proteome</keyword>
<dbReference type="KEGG" id="lbc:LACBIDRAFT_325931"/>
<dbReference type="EMBL" id="DS547099">
    <property type="protein sequence ID" value="EDR09264.1"/>
    <property type="molecule type" value="Genomic_DNA"/>
</dbReference>
<sequence length="129" mass="14919">MLQNALDFKTSAKSQRLNFKRQYVPTYPTTGDERLCIVMWQCWIIAFQLLMSWDGKEDPKNLVIPTLALTTLPVPILDSTFPFQVIGDIDNLLARFSGHRGEVTVSIWPRPSRRLEQKRNSEPGHYLPF</sequence>
<dbReference type="Proteomes" id="UP000001194">
    <property type="component" value="Unassembled WGS sequence"/>
</dbReference>
<dbReference type="HOGENOM" id="CLU_1949185_0_0_1"/>
<evidence type="ECO:0000313" key="1">
    <source>
        <dbReference type="EMBL" id="EDR09264.1"/>
    </source>
</evidence>
<protein>
    <submittedName>
        <fullName evidence="1">Predicted protein</fullName>
    </submittedName>
</protein>
<dbReference type="RefSeq" id="XP_001879613.1">
    <property type="nucleotide sequence ID" value="XM_001879578.1"/>
</dbReference>
<dbReference type="GeneID" id="6075453"/>
<proteinExistence type="predicted"/>
<gene>
    <name evidence="1" type="ORF">LACBIDRAFT_325931</name>
</gene>
<dbReference type="AlphaFoldDB" id="B0D6Q5"/>
<organism evidence="2">
    <name type="scientific">Laccaria bicolor (strain S238N-H82 / ATCC MYA-4686)</name>
    <name type="common">Bicoloured deceiver</name>
    <name type="synonym">Laccaria laccata var. bicolor</name>
    <dbReference type="NCBI Taxonomy" id="486041"/>
    <lineage>
        <taxon>Eukaryota</taxon>
        <taxon>Fungi</taxon>
        <taxon>Dikarya</taxon>
        <taxon>Basidiomycota</taxon>
        <taxon>Agaricomycotina</taxon>
        <taxon>Agaricomycetes</taxon>
        <taxon>Agaricomycetidae</taxon>
        <taxon>Agaricales</taxon>
        <taxon>Agaricineae</taxon>
        <taxon>Hydnangiaceae</taxon>
        <taxon>Laccaria</taxon>
    </lineage>
</organism>
<dbReference type="InParanoid" id="B0D6Q5"/>